<evidence type="ECO:0000259" key="15">
    <source>
        <dbReference type="Pfam" id="PF07504"/>
    </source>
</evidence>
<dbReference type="Pfam" id="PF04151">
    <property type="entry name" value="PPC"/>
    <property type="match status" value="2"/>
</dbReference>
<sequence length="733" mass="77996">MTKKNNMKFTAFVLGAASCLSAQAAERAFLQERPDLVSSLAGTPALMQQANNGLVLGLAAGDELQVRKTYTDANGAVTTRYTQLYKGLPVVGDDVVISRHSTGLFKRAHGAVLNNIAADVVSTTARISADAAMQRAKAHSMAGASIRANSTPMSYENETNRLAIWQDESGKARLVYEVSYVQYGDTPSRPYMIIDALTGAVLLERDNLQTANATGPGGNQKTGQYFYGTDFPAMNVSQSGSTCTMQNTNVKTVNLNHGTSGSTAFNFTCPQNTVKSINGAYSPLNDAHYFGGVVFDMYNAYVGTAPLSFQLQMRVHYSNSYENAFWNGSAMTFGDGANTFYPLVSLDVSAHEVSHGFTEQNSNLTYSGKSGGLNEAFSDMAGEAAEYYMNGTNDWKVGAQIFKGNGSLRYMDNPPLDGKSIGHQSDYTSGMDVHYSSGVYNKAFYLLATTSGWNTQKAFEVYARANRLYWTANTNWDVAGNGVLDAACDLGYDVAQVNASLAAVGVSSSASNSNCAIDPPPPTDNVLQNGVPVTGLAASTGADLTYTMQVPAGATNIQFVMSGGSGDADLYTKFGSAPTDSSYDCRPYANGNNETCTGTATGGTYYVRVKPYSTFSGVTLTGSYTEGGTGADPINETVSNISVSRGAWKYYTVQLNGDYSNLNVTISGGSGDADLYVRRGSQPTTSSYDCRPYRNGNSENCSFTNPQSGTWHIGIRGYSAASGVTLNYTATPN</sequence>
<dbReference type="Gene3D" id="3.10.450.40">
    <property type="match status" value="1"/>
</dbReference>
<evidence type="ECO:0000256" key="3">
    <source>
        <dbReference type="ARBA" id="ARBA00022670"/>
    </source>
</evidence>
<dbReference type="InterPro" id="IPR023612">
    <property type="entry name" value="Peptidase_M4"/>
</dbReference>
<dbReference type="PANTHER" id="PTHR33794">
    <property type="entry name" value="BACILLOLYSIN"/>
    <property type="match status" value="1"/>
</dbReference>
<comment type="similarity">
    <text evidence="2">Belongs to the peptidase M4 family.</text>
</comment>
<comment type="caution">
    <text evidence="16">The sequence shown here is derived from an EMBL/GenBank/DDBJ whole genome shotgun (WGS) entry which is preliminary data.</text>
</comment>
<gene>
    <name evidence="16" type="ORF">ACFOX3_01340</name>
</gene>
<feature type="signal peptide" evidence="10">
    <location>
        <begin position="1"/>
        <end position="24"/>
    </location>
</feature>
<keyword evidence="6" id="KW-0378">Hydrolase</keyword>
<dbReference type="InterPro" id="IPR007280">
    <property type="entry name" value="Peptidase_C_arc/bac"/>
</dbReference>
<evidence type="ECO:0000256" key="5">
    <source>
        <dbReference type="ARBA" id="ARBA00022729"/>
    </source>
</evidence>
<dbReference type="CDD" id="cd09597">
    <property type="entry name" value="M4_TLP"/>
    <property type="match status" value="1"/>
</dbReference>
<dbReference type="EMBL" id="JBHSCX010000002">
    <property type="protein sequence ID" value="MFC4360922.1"/>
    <property type="molecule type" value="Genomic_DNA"/>
</dbReference>
<evidence type="ECO:0000256" key="9">
    <source>
        <dbReference type="ARBA" id="ARBA00023145"/>
    </source>
</evidence>
<dbReference type="Gene3D" id="1.10.390.10">
    <property type="entry name" value="Neutral Protease Domain 2"/>
    <property type="match status" value="1"/>
</dbReference>
<protein>
    <submittedName>
        <fullName evidence="16">M4 family metallopeptidase</fullName>
    </submittedName>
</protein>
<keyword evidence="5 10" id="KW-0732">Signal</keyword>
<reference evidence="17" key="1">
    <citation type="journal article" date="2019" name="Int. J. Syst. Evol. Microbiol.">
        <title>The Global Catalogue of Microorganisms (GCM) 10K type strain sequencing project: providing services to taxonomists for standard genome sequencing and annotation.</title>
        <authorList>
            <consortium name="The Broad Institute Genomics Platform"/>
            <consortium name="The Broad Institute Genome Sequencing Center for Infectious Disease"/>
            <person name="Wu L."/>
            <person name="Ma J."/>
        </authorList>
    </citation>
    <scope>NUCLEOTIDE SEQUENCE [LARGE SCALE GENOMIC DNA]</scope>
    <source>
        <strain evidence="17">CECT 8570</strain>
    </source>
</reference>
<feature type="domain" description="Peptidase M4" evidence="11">
    <location>
        <begin position="221"/>
        <end position="359"/>
    </location>
</feature>
<feature type="domain" description="Peptidase C-terminal archaeal/bacterial" evidence="14">
    <location>
        <begin position="650"/>
        <end position="717"/>
    </location>
</feature>
<dbReference type="Gene3D" id="3.10.450.490">
    <property type="match status" value="1"/>
</dbReference>
<dbReference type="Gene3D" id="3.10.170.10">
    <property type="match status" value="1"/>
</dbReference>
<keyword evidence="3" id="KW-0645">Protease</keyword>
<evidence type="ECO:0000256" key="1">
    <source>
        <dbReference type="ARBA" id="ARBA00001947"/>
    </source>
</evidence>
<evidence type="ECO:0000259" key="14">
    <source>
        <dbReference type="Pfam" id="PF04151"/>
    </source>
</evidence>
<comment type="cofactor">
    <cofactor evidence="1">
        <name>Zn(2+)</name>
        <dbReference type="ChEBI" id="CHEBI:29105"/>
    </cofactor>
</comment>
<dbReference type="InterPro" id="IPR025711">
    <property type="entry name" value="PepSY"/>
</dbReference>
<accession>A0ABV8UZR8</accession>
<evidence type="ECO:0000256" key="6">
    <source>
        <dbReference type="ARBA" id="ARBA00022801"/>
    </source>
</evidence>
<keyword evidence="9" id="KW-0865">Zymogen</keyword>
<evidence type="ECO:0000313" key="16">
    <source>
        <dbReference type="EMBL" id="MFC4360922.1"/>
    </source>
</evidence>
<evidence type="ECO:0000313" key="17">
    <source>
        <dbReference type="Proteomes" id="UP001595840"/>
    </source>
</evidence>
<dbReference type="Pfam" id="PF01447">
    <property type="entry name" value="Peptidase_M4"/>
    <property type="match status" value="1"/>
</dbReference>
<dbReference type="Pfam" id="PF02868">
    <property type="entry name" value="Peptidase_M4_C"/>
    <property type="match status" value="1"/>
</dbReference>
<dbReference type="SUPFAM" id="SSF55486">
    <property type="entry name" value="Metalloproteases ('zincins'), catalytic domain"/>
    <property type="match status" value="1"/>
</dbReference>
<evidence type="ECO:0000256" key="7">
    <source>
        <dbReference type="ARBA" id="ARBA00022833"/>
    </source>
</evidence>
<feature type="domain" description="PepSY" evidence="13">
    <location>
        <begin position="126"/>
        <end position="202"/>
    </location>
</feature>
<evidence type="ECO:0000256" key="4">
    <source>
        <dbReference type="ARBA" id="ARBA00022723"/>
    </source>
</evidence>
<feature type="chain" id="PRO_5046910271" evidence="10">
    <location>
        <begin position="25"/>
        <end position="733"/>
    </location>
</feature>
<proteinExistence type="inferred from homology"/>
<evidence type="ECO:0000256" key="8">
    <source>
        <dbReference type="ARBA" id="ARBA00023049"/>
    </source>
</evidence>
<dbReference type="Proteomes" id="UP001595840">
    <property type="component" value="Unassembled WGS sequence"/>
</dbReference>
<dbReference type="InterPro" id="IPR013856">
    <property type="entry name" value="Peptidase_M4_domain"/>
</dbReference>
<feature type="domain" description="Peptidase M4 C-terminal" evidence="12">
    <location>
        <begin position="362"/>
        <end position="506"/>
    </location>
</feature>
<feature type="domain" description="Peptidase C-terminal archaeal/bacterial" evidence="14">
    <location>
        <begin position="545"/>
        <end position="610"/>
    </location>
</feature>
<evidence type="ECO:0000259" key="13">
    <source>
        <dbReference type="Pfam" id="PF03413"/>
    </source>
</evidence>
<keyword evidence="4" id="KW-0479">Metal-binding</keyword>
<keyword evidence="7" id="KW-0862">Zinc</keyword>
<organism evidence="16 17">
    <name type="scientific">Simiduia curdlanivorans</name>
    <dbReference type="NCBI Taxonomy" id="1492769"/>
    <lineage>
        <taxon>Bacteria</taxon>
        <taxon>Pseudomonadati</taxon>
        <taxon>Pseudomonadota</taxon>
        <taxon>Gammaproteobacteria</taxon>
        <taxon>Cellvibrionales</taxon>
        <taxon>Cellvibrionaceae</taxon>
        <taxon>Simiduia</taxon>
    </lineage>
</organism>
<dbReference type="PROSITE" id="PS51257">
    <property type="entry name" value="PROKAR_LIPOPROTEIN"/>
    <property type="match status" value="1"/>
</dbReference>
<keyword evidence="17" id="KW-1185">Reference proteome</keyword>
<evidence type="ECO:0000256" key="10">
    <source>
        <dbReference type="SAM" id="SignalP"/>
    </source>
</evidence>
<evidence type="ECO:0000259" key="12">
    <source>
        <dbReference type="Pfam" id="PF02868"/>
    </source>
</evidence>
<dbReference type="RefSeq" id="WP_290261875.1">
    <property type="nucleotide sequence ID" value="NZ_JAUFQG010000004.1"/>
</dbReference>
<dbReference type="InterPro" id="IPR001570">
    <property type="entry name" value="Peptidase_M4_C_domain"/>
</dbReference>
<name>A0ABV8UZR8_9GAMM</name>
<dbReference type="PRINTS" id="PR00730">
    <property type="entry name" value="THERMOLYSIN"/>
</dbReference>
<dbReference type="InterPro" id="IPR050728">
    <property type="entry name" value="Zinc_Metalloprotease_M4"/>
</dbReference>
<dbReference type="Pfam" id="PF07504">
    <property type="entry name" value="FTP"/>
    <property type="match status" value="1"/>
</dbReference>
<feature type="domain" description="FTP" evidence="15">
    <location>
        <begin position="62"/>
        <end position="111"/>
    </location>
</feature>
<dbReference type="Gene3D" id="2.60.120.380">
    <property type="match status" value="2"/>
</dbReference>
<dbReference type="InterPro" id="IPR027268">
    <property type="entry name" value="Peptidase_M4/M1_CTD_sf"/>
</dbReference>
<dbReference type="InterPro" id="IPR011096">
    <property type="entry name" value="FTP_domain"/>
</dbReference>
<evidence type="ECO:0000259" key="11">
    <source>
        <dbReference type="Pfam" id="PF01447"/>
    </source>
</evidence>
<dbReference type="Pfam" id="PF03413">
    <property type="entry name" value="PepSY"/>
    <property type="match status" value="1"/>
</dbReference>
<dbReference type="PANTHER" id="PTHR33794:SF1">
    <property type="entry name" value="BACILLOLYSIN"/>
    <property type="match status" value="1"/>
</dbReference>
<keyword evidence="8" id="KW-0482">Metalloprotease</keyword>
<evidence type="ECO:0000256" key="2">
    <source>
        <dbReference type="ARBA" id="ARBA00009388"/>
    </source>
</evidence>